<comment type="caution">
    <text evidence="1">The sequence shown here is derived from an EMBL/GenBank/DDBJ whole genome shotgun (WGS) entry which is preliminary data.</text>
</comment>
<organism evidence="1 2">
    <name type="scientific">Dendrobium nobile</name>
    <name type="common">Orchid</name>
    <dbReference type="NCBI Taxonomy" id="94219"/>
    <lineage>
        <taxon>Eukaryota</taxon>
        <taxon>Viridiplantae</taxon>
        <taxon>Streptophyta</taxon>
        <taxon>Embryophyta</taxon>
        <taxon>Tracheophyta</taxon>
        <taxon>Spermatophyta</taxon>
        <taxon>Magnoliopsida</taxon>
        <taxon>Liliopsida</taxon>
        <taxon>Asparagales</taxon>
        <taxon>Orchidaceae</taxon>
        <taxon>Epidendroideae</taxon>
        <taxon>Malaxideae</taxon>
        <taxon>Dendrobiinae</taxon>
        <taxon>Dendrobium</taxon>
    </lineage>
</organism>
<sequence length="85" mass="9322">MSSLGSSSYESGPSLSHFGKPHFTLIRVTLSRSSLFWHSRKQACNGMVAYSQKSLVAFGRRLKQSAALDFGSIWKFCRGSGTSSQ</sequence>
<dbReference type="AlphaFoldDB" id="A0A8T3AAN9"/>
<gene>
    <name evidence="1" type="ORF">KFK09_023605</name>
</gene>
<accession>A0A8T3AAN9</accession>
<dbReference type="EMBL" id="JAGYWB010000017">
    <property type="protein sequence ID" value="KAI0493487.1"/>
    <property type="molecule type" value="Genomic_DNA"/>
</dbReference>
<evidence type="ECO:0000313" key="2">
    <source>
        <dbReference type="Proteomes" id="UP000829196"/>
    </source>
</evidence>
<dbReference type="Proteomes" id="UP000829196">
    <property type="component" value="Unassembled WGS sequence"/>
</dbReference>
<evidence type="ECO:0000313" key="1">
    <source>
        <dbReference type="EMBL" id="KAI0493487.1"/>
    </source>
</evidence>
<name>A0A8T3AAN9_DENNO</name>
<protein>
    <submittedName>
        <fullName evidence="1">Uncharacterized protein</fullName>
    </submittedName>
</protein>
<keyword evidence="2" id="KW-1185">Reference proteome</keyword>
<proteinExistence type="predicted"/>
<reference evidence="1" key="1">
    <citation type="journal article" date="2022" name="Front. Genet.">
        <title>Chromosome-Scale Assembly of the Dendrobium nobile Genome Provides Insights Into the Molecular Mechanism of the Biosynthesis of the Medicinal Active Ingredient of Dendrobium.</title>
        <authorList>
            <person name="Xu Q."/>
            <person name="Niu S.-C."/>
            <person name="Li K.-L."/>
            <person name="Zheng P.-J."/>
            <person name="Zhang X.-J."/>
            <person name="Jia Y."/>
            <person name="Liu Y."/>
            <person name="Niu Y.-X."/>
            <person name="Yu L.-H."/>
            <person name="Chen D.-F."/>
            <person name="Zhang G.-Q."/>
        </authorList>
    </citation>
    <scope>NUCLEOTIDE SEQUENCE</scope>
    <source>
        <tissue evidence="1">Leaf</tissue>
    </source>
</reference>